<comment type="caution">
    <text evidence="1">The sequence shown here is derived from an EMBL/GenBank/DDBJ whole genome shotgun (WGS) entry which is preliminary data.</text>
</comment>
<reference evidence="1 2" key="1">
    <citation type="submission" date="2023-07" db="EMBL/GenBank/DDBJ databases">
        <title>Sorghum-associated microbial communities from plants grown in Nebraska, USA.</title>
        <authorList>
            <person name="Schachtman D."/>
        </authorList>
    </citation>
    <scope>NUCLEOTIDE SEQUENCE [LARGE SCALE GENOMIC DNA]</scope>
    <source>
        <strain evidence="1 2">BE190</strain>
    </source>
</reference>
<keyword evidence="2" id="KW-1185">Reference proteome</keyword>
<name>A0ABU1UUR5_9GAMM</name>
<organism evidence="1 2">
    <name type="scientific">Cellvibrio fibrivorans</name>
    <dbReference type="NCBI Taxonomy" id="126350"/>
    <lineage>
        <taxon>Bacteria</taxon>
        <taxon>Pseudomonadati</taxon>
        <taxon>Pseudomonadota</taxon>
        <taxon>Gammaproteobacteria</taxon>
        <taxon>Cellvibrionales</taxon>
        <taxon>Cellvibrionaceae</taxon>
        <taxon>Cellvibrio</taxon>
    </lineage>
</organism>
<evidence type="ECO:0000313" key="2">
    <source>
        <dbReference type="Proteomes" id="UP001253595"/>
    </source>
</evidence>
<dbReference type="EMBL" id="JAVDVX010000001">
    <property type="protein sequence ID" value="MDR7088931.1"/>
    <property type="molecule type" value="Genomic_DNA"/>
</dbReference>
<sequence length="94" mass="10777">MKRAKLYVDFNEMLDDNLCLLSKEDKKLDSEGNIVQLFEGLEIDVYMDDCDESGMPDPLIASGKVEMNTSTDWSSHVKWCVRIDEKGIQRSSQQ</sequence>
<dbReference type="RefSeq" id="WP_310069233.1">
    <property type="nucleotide sequence ID" value="NZ_JAVDVX010000001.1"/>
</dbReference>
<proteinExistence type="predicted"/>
<evidence type="ECO:0000313" key="1">
    <source>
        <dbReference type="EMBL" id="MDR7088931.1"/>
    </source>
</evidence>
<gene>
    <name evidence="1" type="ORF">J2X05_000934</name>
</gene>
<protein>
    <submittedName>
        <fullName evidence="1">Uncharacterized protein</fullName>
    </submittedName>
</protein>
<dbReference type="Proteomes" id="UP001253595">
    <property type="component" value="Unassembled WGS sequence"/>
</dbReference>
<accession>A0ABU1UUR5</accession>